<dbReference type="Gramene" id="OGLUM03G25950.1">
    <property type="protein sequence ID" value="OGLUM03G25950.1"/>
    <property type="gene ID" value="OGLUM03G25950"/>
</dbReference>
<dbReference type="AlphaFoldDB" id="A0A0D9ZA81"/>
<dbReference type="eggNOG" id="ENOG502QSQ6">
    <property type="taxonomic scope" value="Eukaryota"/>
</dbReference>
<dbReference type="EnsemblPlants" id="OGLUM03G25950.1">
    <property type="protein sequence ID" value="OGLUM03G25950.1"/>
    <property type="gene ID" value="OGLUM03G25950"/>
</dbReference>
<comment type="similarity">
    <text evidence="3">Belongs to the GRAS family.</text>
</comment>
<evidence type="ECO:0000256" key="2">
    <source>
        <dbReference type="ARBA" id="ARBA00023163"/>
    </source>
</evidence>
<dbReference type="HOGENOM" id="CLU_011924_2_1_1"/>
<reference evidence="5" key="1">
    <citation type="submission" date="2015-04" db="UniProtKB">
        <authorList>
            <consortium name="EnsemblPlants"/>
        </authorList>
    </citation>
    <scope>IDENTIFICATION</scope>
</reference>
<keyword evidence="6" id="KW-1185">Reference proteome</keyword>
<evidence type="ECO:0000313" key="5">
    <source>
        <dbReference type="EnsemblPlants" id="OGLUM03G25950.1"/>
    </source>
</evidence>
<sequence>MSASQNLHRLPEFCVIPATACSREPGLPRIVVRSNMGSDDNKRFDDFHVITNGPGSDAYSNEESINLDSYIAPSTSFCSKIYNPQLYVEKGNGTTDWCQTSGGDYPEKSSINSDITLSYIDKILMQEDIDDRGNEDTALQAMEEPFYELLGEKYPAFPQQQPLCVCDHLQNLSANTDKSNGHACNTWSVTRMTNISSSMNSNGNFQGFQFPWSLSSITRETEQFTHHSNRMVVGLKVDGLSISEKPSQDNCSLQIDAHYMRKHPLFEVHDRKSSPCIEDLDLLEGRSNKQYAIYYDEPIRDEMFDNVLLCSDHKPLDEGVSLSRAMTNNSSKSSQIGQGKTSARRKTTGKRIQKRDVVDLRTLLIDCAQAVSVSNHSLASDILKIIRHHASPTGDDSQRLALCLAYCLDVRLTGTGSQIYHKFITKRRNVKDILKVFHVCLSTCPFLRASHYFSNRTIVDVSKGKPQVHIIDFGICFGFQWPSLFEELAKIEDGPPKLRITGIELPESGFRPYARSNNIGLRLADYAKTFNIPFEYQHISSNKWEALSPKDFNIEKDEVLIVNCIYRMKDLGDETISINSARSRVLNTIRMMKPKVFVQGVLNGSYGVPFFLTRFKEVMYHYNSLFDMLDKNIPRDNETRMIIERDIYQYIMLNVIACEGPERIERPESYKKWKVRNLKAGLVQLPLNPAIVRETQDMSSDQASIRLCLVCYGNIYDSYHVSGDTREVSCDTYQVSDDSYHVSGDTREISCDTYQVSDDFYHVSGDTCEISDDTYRISGDSY</sequence>
<evidence type="ECO:0000256" key="4">
    <source>
        <dbReference type="SAM" id="MobiDB-lite"/>
    </source>
</evidence>
<feature type="region of interest" description="Leucine repeat I (LRI)" evidence="3">
    <location>
        <begin position="358"/>
        <end position="418"/>
    </location>
</feature>
<dbReference type="PROSITE" id="PS50985">
    <property type="entry name" value="GRAS"/>
    <property type="match status" value="1"/>
</dbReference>
<keyword evidence="1" id="KW-0805">Transcription regulation</keyword>
<dbReference type="Proteomes" id="UP000026961">
    <property type="component" value="Chromosome 3"/>
</dbReference>
<name>A0A0D9ZA81_9ORYZ</name>
<protein>
    <submittedName>
        <fullName evidence="5">Uncharacterized protein</fullName>
    </submittedName>
</protein>
<feature type="compositionally biased region" description="Polar residues" evidence="4">
    <location>
        <begin position="327"/>
        <end position="341"/>
    </location>
</feature>
<reference evidence="5" key="2">
    <citation type="submission" date="2018-05" db="EMBL/GenBank/DDBJ databases">
        <title>OgluRS3 (Oryza glumaepatula Reference Sequence Version 3).</title>
        <authorList>
            <person name="Zhang J."/>
            <person name="Kudrna D."/>
            <person name="Lee S."/>
            <person name="Talag J."/>
            <person name="Welchert J."/>
            <person name="Wing R.A."/>
        </authorList>
    </citation>
    <scope>NUCLEOTIDE SEQUENCE [LARGE SCALE GENOMIC DNA]</scope>
</reference>
<organism evidence="5">
    <name type="scientific">Oryza glumipatula</name>
    <dbReference type="NCBI Taxonomy" id="40148"/>
    <lineage>
        <taxon>Eukaryota</taxon>
        <taxon>Viridiplantae</taxon>
        <taxon>Streptophyta</taxon>
        <taxon>Embryophyta</taxon>
        <taxon>Tracheophyta</taxon>
        <taxon>Spermatophyta</taxon>
        <taxon>Magnoliopsida</taxon>
        <taxon>Liliopsida</taxon>
        <taxon>Poales</taxon>
        <taxon>Poaceae</taxon>
        <taxon>BOP clade</taxon>
        <taxon>Oryzoideae</taxon>
        <taxon>Oryzeae</taxon>
        <taxon>Oryzinae</taxon>
        <taxon>Oryza</taxon>
    </lineage>
</organism>
<dbReference type="Pfam" id="PF03514">
    <property type="entry name" value="GRAS"/>
    <property type="match status" value="1"/>
</dbReference>
<dbReference type="InterPro" id="IPR005202">
    <property type="entry name" value="TF_GRAS"/>
</dbReference>
<dbReference type="PANTHER" id="PTHR31636">
    <property type="entry name" value="OSJNBA0084A10.13 PROTEIN-RELATED"/>
    <property type="match status" value="1"/>
</dbReference>
<evidence type="ECO:0000256" key="3">
    <source>
        <dbReference type="PROSITE-ProRule" id="PRU01191"/>
    </source>
</evidence>
<accession>A0A0D9ZA81</accession>
<comment type="caution">
    <text evidence="3">Lacks conserved residue(s) required for the propagation of feature annotation.</text>
</comment>
<feature type="region of interest" description="VHIID" evidence="3">
    <location>
        <begin position="437"/>
        <end position="502"/>
    </location>
</feature>
<feature type="region of interest" description="Leucine repeat II (LRII)" evidence="3">
    <location>
        <begin position="518"/>
        <end position="550"/>
    </location>
</feature>
<evidence type="ECO:0000313" key="6">
    <source>
        <dbReference type="Proteomes" id="UP000026961"/>
    </source>
</evidence>
<dbReference type="STRING" id="40148.A0A0D9ZA81"/>
<feature type="short sequence motif" description="VHIID" evidence="3">
    <location>
        <begin position="468"/>
        <end position="472"/>
    </location>
</feature>
<proteinExistence type="inferred from homology"/>
<evidence type="ECO:0000256" key="1">
    <source>
        <dbReference type="ARBA" id="ARBA00023015"/>
    </source>
</evidence>
<feature type="region of interest" description="SAW" evidence="3">
    <location>
        <begin position="657"/>
        <end position="735"/>
    </location>
</feature>
<keyword evidence="2" id="KW-0804">Transcription</keyword>
<feature type="region of interest" description="Disordered" evidence="4">
    <location>
        <begin position="327"/>
        <end position="350"/>
    </location>
</feature>